<dbReference type="GO" id="GO:0005634">
    <property type="term" value="C:nucleus"/>
    <property type="evidence" value="ECO:0007669"/>
    <property type="project" value="TreeGrafter"/>
</dbReference>
<name>A0A9N9ML62_9CUCU</name>
<sequence>MALKPDLNPTANVQNVVVYVSNDNFAQSYAVEHHQQNVPQQGNMHPSGYPNTSHPMAPMTQTKNFGEKQQIFTSSGQIVNTNTQGGYFQNVGFPIGYQNATNIKNCATNEVDRQQTGPGRPDNLKRDDCDNRERYIDPYVTILNNEVPTQSVRCDSVRSEAAESSCSSLSSSDEGMVIVQNHSSDMVVYDSSLSVRPGGVVLVAPQHAQGNALVGINQPQHTTVPYGWKRLLNNGSIIYISPSNTALSSLEQVKEYLLTSGTCKCGLECHFKYDTVFNFDPKVIAKPWVMSPDTNTGDLTKLCNHKRKIMAMASLDSKPPDLEGKMRKDLDKIKASSNGKDEIILELKEQIKKCQKPLLAEISKLENELQKQDVDLKIYEQSKQLEELNEEISDLHQQKEVLEKKMSNAKEECCKFKEKVEELKLLNTEMLKSLKNKCTERKYLV</sequence>
<organism evidence="4 5">
    <name type="scientific">Ceutorhynchus assimilis</name>
    <name type="common">cabbage seed weevil</name>
    <dbReference type="NCBI Taxonomy" id="467358"/>
    <lineage>
        <taxon>Eukaryota</taxon>
        <taxon>Metazoa</taxon>
        <taxon>Ecdysozoa</taxon>
        <taxon>Arthropoda</taxon>
        <taxon>Hexapoda</taxon>
        <taxon>Insecta</taxon>
        <taxon>Pterygota</taxon>
        <taxon>Neoptera</taxon>
        <taxon>Endopterygota</taxon>
        <taxon>Coleoptera</taxon>
        <taxon>Polyphaga</taxon>
        <taxon>Cucujiformia</taxon>
        <taxon>Curculionidae</taxon>
        <taxon>Ceutorhynchinae</taxon>
        <taxon>Ceutorhynchus</taxon>
    </lineage>
</organism>
<evidence type="ECO:0000313" key="5">
    <source>
        <dbReference type="Proteomes" id="UP001152799"/>
    </source>
</evidence>
<evidence type="ECO:0000259" key="3">
    <source>
        <dbReference type="PROSITE" id="PS50982"/>
    </source>
</evidence>
<feature type="region of interest" description="Disordered" evidence="2">
    <location>
        <begin position="110"/>
        <end position="129"/>
    </location>
</feature>
<gene>
    <name evidence="4" type="ORF">CEUTPL_LOCUS5893</name>
</gene>
<dbReference type="AlphaFoldDB" id="A0A9N9ML62"/>
<dbReference type="PANTHER" id="PTHR16112:SF16">
    <property type="entry name" value="SIX-BANDED, ISOFORM H"/>
    <property type="match status" value="1"/>
</dbReference>
<keyword evidence="1" id="KW-0175">Coiled coil</keyword>
<dbReference type="GO" id="GO:0003677">
    <property type="term" value="F:DNA binding"/>
    <property type="evidence" value="ECO:0007669"/>
    <property type="project" value="InterPro"/>
</dbReference>
<proteinExistence type="predicted"/>
<dbReference type="Proteomes" id="UP001152799">
    <property type="component" value="Chromosome 2"/>
</dbReference>
<accession>A0A9N9ML62</accession>
<reference evidence="4" key="1">
    <citation type="submission" date="2022-01" db="EMBL/GenBank/DDBJ databases">
        <authorList>
            <person name="King R."/>
        </authorList>
    </citation>
    <scope>NUCLEOTIDE SEQUENCE</scope>
</reference>
<protein>
    <recommendedName>
        <fullName evidence="3">MBD domain-containing protein</fullName>
    </recommendedName>
</protein>
<dbReference type="InterPro" id="IPR016177">
    <property type="entry name" value="DNA-bd_dom_sf"/>
</dbReference>
<dbReference type="PROSITE" id="PS50982">
    <property type="entry name" value="MBD"/>
    <property type="match status" value="1"/>
</dbReference>
<feature type="domain" description="MBD" evidence="3">
    <location>
        <begin position="214"/>
        <end position="278"/>
    </location>
</feature>
<dbReference type="GO" id="GO:0003682">
    <property type="term" value="F:chromatin binding"/>
    <property type="evidence" value="ECO:0007669"/>
    <property type="project" value="TreeGrafter"/>
</dbReference>
<feature type="region of interest" description="Disordered" evidence="2">
    <location>
        <begin position="38"/>
        <end position="60"/>
    </location>
</feature>
<dbReference type="OrthoDB" id="6749511at2759"/>
<evidence type="ECO:0000256" key="1">
    <source>
        <dbReference type="SAM" id="Coils"/>
    </source>
</evidence>
<keyword evidence="5" id="KW-1185">Reference proteome</keyword>
<dbReference type="SUPFAM" id="SSF54171">
    <property type="entry name" value="DNA-binding domain"/>
    <property type="match status" value="1"/>
</dbReference>
<feature type="coiled-coil region" evidence="1">
    <location>
        <begin position="362"/>
        <end position="412"/>
    </location>
</feature>
<dbReference type="GO" id="GO:0010369">
    <property type="term" value="C:chromocenter"/>
    <property type="evidence" value="ECO:0007669"/>
    <property type="project" value="TreeGrafter"/>
</dbReference>
<evidence type="ECO:0000313" key="4">
    <source>
        <dbReference type="EMBL" id="CAG9765281.1"/>
    </source>
</evidence>
<dbReference type="SMART" id="SM00391">
    <property type="entry name" value="MBD"/>
    <property type="match status" value="1"/>
</dbReference>
<dbReference type="InterPro" id="IPR001739">
    <property type="entry name" value="Methyl_CpG_DNA-bd"/>
</dbReference>
<dbReference type="PANTHER" id="PTHR16112">
    <property type="entry name" value="METHYL-CPG BINDING PROTEIN, DROSOPHILA"/>
    <property type="match status" value="1"/>
</dbReference>
<dbReference type="EMBL" id="OU892278">
    <property type="protein sequence ID" value="CAG9765281.1"/>
    <property type="molecule type" value="Genomic_DNA"/>
</dbReference>
<evidence type="ECO:0000256" key="2">
    <source>
        <dbReference type="SAM" id="MobiDB-lite"/>
    </source>
</evidence>